<dbReference type="RefSeq" id="WP_310275380.1">
    <property type="nucleotide sequence ID" value="NZ_JAVDWR010000002.1"/>
</dbReference>
<proteinExistence type="predicted"/>
<comment type="caution">
    <text evidence="1">The sequence shown here is derived from an EMBL/GenBank/DDBJ whole genome shotgun (WGS) entry which is preliminary data.</text>
</comment>
<reference evidence="1 2" key="1">
    <citation type="submission" date="2023-07" db="EMBL/GenBank/DDBJ databases">
        <title>Sorghum-associated microbial communities from plants grown in Nebraska, USA.</title>
        <authorList>
            <person name="Schachtman D."/>
        </authorList>
    </citation>
    <scope>NUCLEOTIDE SEQUENCE [LARGE SCALE GENOMIC DNA]</scope>
    <source>
        <strain evidence="1 2">4138</strain>
    </source>
</reference>
<evidence type="ECO:0000313" key="1">
    <source>
        <dbReference type="EMBL" id="MDR7120171.1"/>
    </source>
</evidence>
<accession>A0ABU1VWQ9</accession>
<name>A0ABU1VWQ9_9GAMM</name>
<evidence type="ECO:0000313" key="2">
    <source>
        <dbReference type="Proteomes" id="UP001257909"/>
    </source>
</evidence>
<evidence type="ECO:0008006" key="3">
    <source>
        <dbReference type="Google" id="ProtNLM"/>
    </source>
</evidence>
<protein>
    <recommendedName>
        <fullName evidence="3">DUF4826 family protein</fullName>
    </recommendedName>
</protein>
<gene>
    <name evidence="1" type="ORF">J2W69_001100</name>
</gene>
<sequence length="151" mass="16478">MMDLDEAEDWAWCDAQFAAIEAYVKTQHIPHGVICDWPEWYAAPYVGLWAVEDPADPGFVGHWILAGDSTGKQPQPVAFDFIAAEECAEPREALAAFAKKWAALAAAAAKGTAWTGSPALSGDLSQQAAQLARQAELLKLWASDEDMWEQD</sequence>
<dbReference type="InterPro" id="IPR032251">
    <property type="entry name" value="DUF4826"/>
</dbReference>
<organism evidence="1 2">
    <name type="scientific">Rheinheimera soli</name>
    <dbReference type="NCBI Taxonomy" id="443616"/>
    <lineage>
        <taxon>Bacteria</taxon>
        <taxon>Pseudomonadati</taxon>
        <taxon>Pseudomonadota</taxon>
        <taxon>Gammaproteobacteria</taxon>
        <taxon>Chromatiales</taxon>
        <taxon>Chromatiaceae</taxon>
        <taxon>Rheinheimera</taxon>
    </lineage>
</organism>
<dbReference type="Proteomes" id="UP001257909">
    <property type="component" value="Unassembled WGS sequence"/>
</dbReference>
<dbReference type="EMBL" id="JAVDWR010000002">
    <property type="protein sequence ID" value="MDR7120171.1"/>
    <property type="molecule type" value="Genomic_DNA"/>
</dbReference>
<dbReference type="Pfam" id="PF16108">
    <property type="entry name" value="DUF4826"/>
    <property type="match status" value="1"/>
</dbReference>
<keyword evidence="2" id="KW-1185">Reference proteome</keyword>